<protein>
    <submittedName>
        <fullName evidence="1">Uncharacterized protein</fullName>
    </submittedName>
</protein>
<dbReference type="Ensembl" id="ENSPCET00000003986.1">
    <property type="protein sequence ID" value="ENSPCEP00000003858.1"/>
    <property type="gene ID" value="ENSPCEG00000003078.1"/>
</dbReference>
<evidence type="ECO:0000313" key="1">
    <source>
        <dbReference type="Ensembl" id="ENSPCEP00000003858.1"/>
    </source>
</evidence>
<organism evidence="1 2">
    <name type="scientific">Pelusios castaneus</name>
    <name type="common">West African mud turtle</name>
    <dbReference type="NCBI Taxonomy" id="367368"/>
    <lineage>
        <taxon>Eukaryota</taxon>
        <taxon>Metazoa</taxon>
        <taxon>Chordata</taxon>
        <taxon>Craniata</taxon>
        <taxon>Vertebrata</taxon>
        <taxon>Euteleostomi</taxon>
        <taxon>Archelosauria</taxon>
        <taxon>Testudinata</taxon>
        <taxon>Testudines</taxon>
        <taxon>Pleurodira</taxon>
        <taxon>Pelomedusidae</taxon>
        <taxon>Pelusios</taxon>
    </lineage>
</organism>
<dbReference type="AlphaFoldDB" id="A0A8C8VFB0"/>
<sequence length="76" mass="8563">MWDLGRVTESACAFVLHLSEEGNNASLPQSGGCEVQYINSLRVLRYYGVEYTDQQAYFSKDLCSKLLPFNHLNLTG</sequence>
<name>A0A8C8VFB0_9SAUR</name>
<evidence type="ECO:0000313" key="2">
    <source>
        <dbReference type="Proteomes" id="UP000694393"/>
    </source>
</evidence>
<reference evidence="1" key="2">
    <citation type="submission" date="2025-09" db="UniProtKB">
        <authorList>
            <consortium name="Ensembl"/>
        </authorList>
    </citation>
    <scope>IDENTIFICATION</scope>
</reference>
<reference evidence="1" key="1">
    <citation type="submission" date="2025-08" db="UniProtKB">
        <authorList>
            <consortium name="Ensembl"/>
        </authorList>
    </citation>
    <scope>IDENTIFICATION</scope>
</reference>
<keyword evidence="2" id="KW-1185">Reference proteome</keyword>
<accession>A0A8C8VFB0</accession>
<proteinExistence type="predicted"/>
<dbReference type="Proteomes" id="UP000694393">
    <property type="component" value="Unplaced"/>
</dbReference>